<evidence type="ECO:0000256" key="4">
    <source>
        <dbReference type="ARBA" id="ARBA00023125"/>
    </source>
</evidence>
<dbReference type="GO" id="GO:0006355">
    <property type="term" value="P:regulation of DNA-templated transcription"/>
    <property type="evidence" value="ECO:0007669"/>
    <property type="project" value="InterPro"/>
</dbReference>
<dbReference type="InterPro" id="IPR001789">
    <property type="entry name" value="Sig_transdc_resp-reg_receiver"/>
</dbReference>
<proteinExistence type="predicted"/>
<dbReference type="PANTHER" id="PTHR48111">
    <property type="entry name" value="REGULATOR OF RPOS"/>
    <property type="match status" value="1"/>
</dbReference>
<dbReference type="Gene3D" id="3.40.50.2300">
    <property type="match status" value="1"/>
</dbReference>
<dbReference type="GO" id="GO:0032993">
    <property type="term" value="C:protein-DNA complex"/>
    <property type="evidence" value="ECO:0007669"/>
    <property type="project" value="TreeGrafter"/>
</dbReference>
<protein>
    <recommendedName>
        <fullName evidence="12">DNA-binding response regulator</fullName>
    </recommendedName>
</protein>
<evidence type="ECO:0000256" key="3">
    <source>
        <dbReference type="ARBA" id="ARBA00023015"/>
    </source>
</evidence>
<dbReference type="SUPFAM" id="SSF46894">
    <property type="entry name" value="C-terminal effector domain of the bipartite response regulators"/>
    <property type="match status" value="1"/>
</dbReference>
<keyword evidence="3" id="KW-0805">Transcription regulation</keyword>
<feature type="domain" description="OmpR/PhoB-type" evidence="9">
    <location>
        <begin position="139"/>
        <end position="231"/>
    </location>
</feature>
<dbReference type="SMART" id="SM00448">
    <property type="entry name" value="REC"/>
    <property type="match status" value="1"/>
</dbReference>
<dbReference type="InterPro" id="IPR016032">
    <property type="entry name" value="Sig_transdc_resp-reg_C-effctor"/>
</dbReference>
<reference evidence="10 11" key="1">
    <citation type="submission" date="2015-04" db="EMBL/GenBank/DDBJ databases">
        <title>Complete genome sequence of Sulfurovum lithotrophicum ATCC BAA-797T.</title>
        <authorList>
            <person name="Ahn J."/>
            <person name="Park G."/>
            <person name="Jeon W."/>
            <person name="Jang Y."/>
            <person name="Jang M."/>
            <person name="Lee H."/>
            <person name="Lee H."/>
        </authorList>
    </citation>
    <scope>NUCLEOTIDE SEQUENCE [LARGE SCALE GENOMIC DNA]</scope>
    <source>
        <strain evidence="11">ATCC BAA-797 / 42BKT</strain>
    </source>
</reference>
<dbReference type="Pfam" id="PF00486">
    <property type="entry name" value="Trans_reg_C"/>
    <property type="match status" value="1"/>
</dbReference>
<keyword evidence="4 7" id="KW-0238">DNA-binding</keyword>
<feature type="domain" description="Response regulatory" evidence="8">
    <location>
        <begin position="3"/>
        <end position="119"/>
    </location>
</feature>
<evidence type="ECO:0000256" key="2">
    <source>
        <dbReference type="ARBA" id="ARBA00023012"/>
    </source>
</evidence>
<evidence type="ECO:0000313" key="10">
    <source>
        <dbReference type="EMBL" id="AKF25365.1"/>
    </source>
</evidence>
<dbReference type="Proteomes" id="UP000034444">
    <property type="component" value="Chromosome"/>
</dbReference>
<evidence type="ECO:0000313" key="11">
    <source>
        <dbReference type="Proteomes" id="UP000034444"/>
    </source>
</evidence>
<keyword evidence="1 6" id="KW-0597">Phosphoprotein</keyword>
<gene>
    <name evidence="10" type="ORF">YH65_08170</name>
</gene>
<keyword evidence="2" id="KW-0902">Two-component regulatory system</keyword>
<dbReference type="CDD" id="cd00383">
    <property type="entry name" value="trans_reg_C"/>
    <property type="match status" value="1"/>
</dbReference>
<feature type="DNA-binding region" description="OmpR/PhoB-type" evidence="7">
    <location>
        <begin position="139"/>
        <end position="231"/>
    </location>
</feature>
<feature type="modified residue" description="4-aspartylphosphate" evidence="6">
    <location>
        <position position="53"/>
    </location>
</feature>
<evidence type="ECO:0000259" key="9">
    <source>
        <dbReference type="PROSITE" id="PS51755"/>
    </source>
</evidence>
<dbReference type="KEGG" id="slh:YH65_08170"/>
<accession>A0A7U4RR12</accession>
<dbReference type="PROSITE" id="PS50110">
    <property type="entry name" value="RESPONSE_REGULATORY"/>
    <property type="match status" value="1"/>
</dbReference>
<evidence type="ECO:0000256" key="7">
    <source>
        <dbReference type="PROSITE-ProRule" id="PRU01091"/>
    </source>
</evidence>
<evidence type="ECO:0008006" key="12">
    <source>
        <dbReference type="Google" id="ProtNLM"/>
    </source>
</evidence>
<dbReference type="InterPro" id="IPR001867">
    <property type="entry name" value="OmpR/PhoB-type_DNA-bd"/>
</dbReference>
<keyword evidence="5" id="KW-0804">Transcription</keyword>
<evidence type="ECO:0000259" key="8">
    <source>
        <dbReference type="PROSITE" id="PS50110"/>
    </source>
</evidence>
<evidence type="ECO:0000256" key="5">
    <source>
        <dbReference type="ARBA" id="ARBA00023163"/>
    </source>
</evidence>
<dbReference type="GO" id="GO:0005829">
    <property type="term" value="C:cytosol"/>
    <property type="evidence" value="ECO:0007669"/>
    <property type="project" value="TreeGrafter"/>
</dbReference>
<sequence length="233" mass="26816">MHKIVIVEDELIAAEYLKQVLQNNHFEVLAVIDKGERALRRIPKLNPDIVLMDIMLKDHISGSEVALSLKHTAPDIAVIFLTAYSDDEMIDYAVESNSYGYMIKPYDETNILTTLKITLARLKENKQENTVQMTQKKRSSVYITKYLYFDMEKKRLFQHNKELPLGSKSLAILETLCKQPNVTVSSEQLSLAVWDEPKENRMLRTQISRLKKEIDADIIQNVKGLGYKIVCEV</sequence>
<name>A0A7U4RR12_9BACT</name>
<dbReference type="GO" id="GO:0000976">
    <property type="term" value="F:transcription cis-regulatory region binding"/>
    <property type="evidence" value="ECO:0007669"/>
    <property type="project" value="TreeGrafter"/>
</dbReference>
<dbReference type="PANTHER" id="PTHR48111:SF1">
    <property type="entry name" value="TWO-COMPONENT RESPONSE REGULATOR ORR33"/>
    <property type="match status" value="1"/>
</dbReference>
<reference evidence="11" key="2">
    <citation type="journal article" date="2017" name="Stand. Genomic Sci.">
        <title>Complete genome sequence of the sulfur-oxidizing chemolithoautotrophic Sulfurovum lithotrophicum 42BKTT.</title>
        <authorList>
            <person name="Jeon W."/>
            <person name="Priscilla L."/>
            <person name="Park G."/>
            <person name="Lee H."/>
            <person name="Lee N."/>
            <person name="Lee D."/>
            <person name="Kwon H."/>
            <person name="Ahn I."/>
            <person name="Lee C."/>
            <person name="Lee H."/>
            <person name="Ahn J."/>
        </authorList>
    </citation>
    <scope>NUCLEOTIDE SEQUENCE [LARGE SCALE GENOMIC DNA]</scope>
    <source>
        <strain evidence="11">ATCC BAA-797 / 42BKT</strain>
    </source>
</reference>
<dbReference type="RefSeq" id="WP_046551442.1">
    <property type="nucleotide sequence ID" value="NZ_CP011308.1"/>
</dbReference>
<dbReference type="InterPro" id="IPR011006">
    <property type="entry name" value="CheY-like_superfamily"/>
</dbReference>
<dbReference type="EMBL" id="CP011308">
    <property type="protein sequence ID" value="AKF25365.1"/>
    <property type="molecule type" value="Genomic_DNA"/>
</dbReference>
<dbReference type="InterPro" id="IPR036388">
    <property type="entry name" value="WH-like_DNA-bd_sf"/>
</dbReference>
<dbReference type="OrthoDB" id="8912111at2"/>
<dbReference type="AlphaFoldDB" id="A0A7U4RR12"/>
<keyword evidence="11" id="KW-1185">Reference proteome</keyword>
<dbReference type="PROSITE" id="PS51755">
    <property type="entry name" value="OMPR_PHOB"/>
    <property type="match status" value="1"/>
</dbReference>
<dbReference type="SUPFAM" id="SSF52172">
    <property type="entry name" value="CheY-like"/>
    <property type="match status" value="1"/>
</dbReference>
<dbReference type="InterPro" id="IPR039420">
    <property type="entry name" value="WalR-like"/>
</dbReference>
<evidence type="ECO:0000256" key="1">
    <source>
        <dbReference type="ARBA" id="ARBA00022553"/>
    </source>
</evidence>
<dbReference type="SMART" id="SM00862">
    <property type="entry name" value="Trans_reg_C"/>
    <property type="match status" value="1"/>
</dbReference>
<dbReference type="GO" id="GO:0000156">
    <property type="term" value="F:phosphorelay response regulator activity"/>
    <property type="evidence" value="ECO:0007669"/>
    <property type="project" value="TreeGrafter"/>
</dbReference>
<dbReference type="Pfam" id="PF00072">
    <property type="entry name" value="Response_reg"/>
    <property type="match status" value="1"/>
</dbReference>
<dbReference type="Gene3D" id="1.10.10.10">
    <property type="entry name" value="Winged helix-like DNA-binding domain superfamily/Winged helix DNA-binding domain"/>
    <property type="match status" value="1"/>
</dbReference>
<evidence type="ECO:0000256" key="6">
    <source>
        <dbReference type="PROSITE-ProRule" id="PRU00169"/>
    </source>
</evidence>
<organism evidence="10 11">
    <name type="scientific">Sulfurovum lithotrophicum</name>
    <dbReference type="NCBI Taxonomy" id="206403"/>
    <lineage>
        <taxon>Bacteria</taxon>
        <taxon>Pseudomonadati</taxon>
        <taxon>Campylobacterota</taxon>
        <taxon>Epsilonproteobacteria</taxon>
        <taxon>Campylobacterales</taxon>
        <taxon>Sulfurovaceae</taxon>
        <taxon>Sulfurovum</taxon>
    </lineage>
</organism>